<dbReference type="EMBL" id="GEDG01040173">
    <property type="protein sequence ID" value="JAP06835.1"/>
    <property type="molecule type" value="Transcribed_RNA"/>
</dbReference>
<proteinExistence type="predicted"/>
<evidence type="ECO:0000313" key="1">
    <source>
        <dbReference type="EMBL" id="JAP06835.1"/>
    </source>
</evidence>
<feature type="non-terminal residue" evidence="1">
    <location>
        <position position="71"/>
    </location>
</feature>
<reference evidence="1" key="1">
    <citation type="submission" date="2015-12" db="EMBL/GenBank/DDBJ databases">
        <title>Gene expression during late stages of embryo sac development: a critical building block for successful pollen-pistil interactions.</title>
        <authorList>
            <person name="Liu Y."/>
            <person name="Joly V."/>
            <person name="Sabar M."/>
            <person name="Matton D.P."/>
        </authorList>
    </citation>
    <scope>NUCLEOTIDE SEQUENCE</scope>
</reference>
<protein>
    <submittedName>
        <fullName evidence="1">Putative ovule protein</fullName>
    </submittedName>
</protein>
<organism evidence="1">
    <name type="scientific">Solanum chacoense</name>
    <name type="common">Chaco potato</name>
    <dbReference type="NCBI Taxonomy" id="4108"/>
    <lineage>
        <taxon>Eukaryota</taxon>
        <taxon>Viridiplantae</taxon>
        <taxon>Streptophyta</taxon>
        <taxon>Embryophyta</taxon>
        <taxon>Tracheophyta</taxon>
        <taxon>Spermatophyta</taxon>
        <taxon>Magnoliopsida</taxon>
        <taxon>eudicotyledons</taxon>
        <taxon>Gunneridae</taxon>
        <taxon>Pentapetalae</taxon>
        <taxon>asterids</taxon>
        <taxon>lamiids</taxon>
        <taxon>Solanales</taxon>
        <taxon>Solanaceae</taxon>
        <taxon>Solanoideae</taxon>
        <taxon>Solaneae</taxon>
        <taxon>Solanum</taxon>
    </lineage>
</organism>
<dbReference type="AlphaFoldDB" id="A0A0V0GFM3"/>
<accession>A0A0V0GFM3</accession>
<sequence length="71" mass="8528">MRWDLQTPRGCHHTQNPKRQLSKIYNWLINSTRLPTSPTKFCLHQKYKRLRHFILISSGLLTFPSKHLPFL</sequence>
<name>A0A0V0GFM3_SOLCH</name>